<dbReference type="Proteomes" id="UP000515847">
    <property type="component" value="Chromosome"/>
</dbReference>
<dbReference type="RefSeq" id="WP_051965789.1">
    <property type="nucleotide sequence ID" value="NZ_CP045798.1"/>
</dbReference>
<accession>A0A7G6E514</accession>
<evidence type="ECO:0000313" key="3">
    <source>
        <dbReference type="Proteomes" id="UP000515847"/>
    </source>
</evidence>
<dbReference type="PROSITE" id="PS51257">
    <property type="entry name" value="PROKAR_LIPOPROTEIN"/>
    <property type="match status" value="1"/>
</dbReference>
<dbReference type="KEGG" id="tfr:BR63_13165"/>
<dbReference type="PANTHER" id="PTHR42928">
    <property type="entry name" value="TRICARBOXYLATE-BINDING PROTEIN"/>
    <property type="match status" value="1"/>
</dbReference>
<dbReference type="PIRSF" id="PIRSF017082">
    <property type="entry name" value="YflP"/>
    <property type="match status" value="1"/>
</dbReference>
<dbReference type="PANTHER" id="PTHR42928:SF5">
    <property type="entry name" value="BLR1237 PROTEIN"/>
    <property type="match status" value="1"/>
</dbReference>
<comment type="similarity">
    <text evidence="1">Belongs to the UPF0065 (bug) family.</text>
</comment>
<dbReference type="OrthoDB" id="8880247at2"/>
<protein>
    <submittedName>
        <fullName evidence="2">Tripartite tricarboxylate transporter substrate binding protein</fullName>
    </submittedName>
</protein>
<proteinExistence type="inferred from homology"/>
<dbReference type="AlphaFoldDB" id="A0A7G6E514"/>
<dbReference type="Gene3D" id="3.40.190.150">
    <property type="entry name" value="Bordetella uptake gene, domain 1"/>
    <property type="match status" value="1"/>
</dbReference>
<dbReference type="InterPro" id="IPR042100">
    <property type="entry name" value="Bug_dom1"/>
</dbReference>
<name>A0A7G6E514_THEFR</name>
<sequence>MKNMPKVKKMWVVLISALLMLSLVIVGCNANNKTEQSKKGKYPEKPLTMVIPFGAGGGTDQVARMLAGIMEKDFGQPIICVNKTGGAGAIGYTETANAKPDGYNIVLSTSNISTIKATGNSQLTYQDFEPIIAVNFDAPALMVKADSPYKTAKELLDYAKKNPKKLNVGTGTPGGLWHVGVIKLEKEAGVLFNIVPSTTGGASASVSLLGGHVDAIVIPPNEAIAQIKSGEFRMLGTMTPERLKDFPDVPTFNEMGYNVVILSLRGYLAPKGTPAEVVKVLHDHLKKAMENEKYINYMKDQVSNIIYMDSAKYKEYLAKEYESYTKLIEEAGLAKK</sequence>
<dbReference type="SUPFAM" id="SSF53850">
    <property type="entry name" value="Periplasmic binding protein-like II"/>
    <property type="match status" value="1"/>
</dbReference>
<dbReference type="InterPro" id="IPR005064">
    <property type="entry name" value="BUG"/>
</dbReference>
<gene>
    <name evidence="2" type="ORF">BR63_13165</name>
</gene>
<reference evidence="2 3" key="1">
    <citation type="journal article" date="2019" name="Front. Microbiol.">
        <title>Thermoanaerosceptrum fracticalcis gen. nov. sp. nov., a Novel Fumarate-Fermenting Microorganism From a Deep Fractured Carbonate Aquifer of the US Great Basin.</title>
        <authorList>
            <person name="Hamilton-Brehm S.D."/>
            <person name="Stewart L.E."/>
            <person name="Zavarin M."/>
            <person name="Caldwell M."/>
            <person name="Lawson P.A."/>
            <person name="Onstott T.C."/>
            <person name="Grzymski J."/>
            <person name="Neveux I."/>
            <person name="Lollar B.S."/>
            <person name="Russell C.E."/>
            <person name="Moser D.P."/>
        </authorList>
    </citation>
    <scope>NUCLEOTIDE SEQUENCE [LARGE SCALE GENOMIC DNA]</scope>
    <source>
        <strain evidence="2 3">DRI-13</strain>
    </source>
</reference>
<evidence type="ECO:0000256" key="1">
    <source>
        <dbReference type="ARBA" id="ARBA00006987"/>
    </source>
</evidence>
<organism evidence="2 3">
    <name type="scientific">Thermanaerosceptrum fracticalcis</name>
    <dbReference type="NCBI Taxonomy" id="1712410"/>
    <lineage>
        <taxon>Bacteria</taxon>
        <taxon>Bacillati</taxon>
        <taxon>Bacillota</taxon>
        <taxon>Clostridia</taxon>
        <taxon>Eubacteriales</taxon>
        <taxon>Peptococcaceae</taxon>
        <taxon>Thermanaerosceptrum</taxon>
    </lineage>
</organism>
<dbReference type="CDD" id="cd07012">
    <property type="entry name" value="PBP2_Bug_TTT"/>
    <property type="match status" value="1"/>
</dbReference>
<evidence type="ECO:0000313" key="2">
    <source>
        <dbReference type="EMBL" id="QNB47168.1"/>
    </source>
</evidence>
<keyword evidence="3" id="KW-1185">Reference proteome</keyword>
<dbReference type="Gene3D" id="3.40.190.10">
    <property type="entry name" value="Periplasmic binding protein-like II"/>
    <property type="match status" value="1"/>
</dbReference>
<dbReference type="Pfam" id="PF03401">
    <property type="entry name" value="TctC"/>
    <property type="match status" value="1"/>
</dbReference>
<dbReference type="EMBL" id="CP045798">
    <property type="protein sequence ID" value="QNB47168.1"/>
    <property type="molecule type" value="Genomic_DNA"/>
</dbReference>